<dbReference type="PANTHER" id="PTHR13794:SF58">
    <property type="entry name" value="MITOCHONDRIAL ENOLASE SUPERFAMILY MEMBER 1"/>
    <property type="match status" value="1"/>
</dbReference>
<feature type="domain" description="Mandelate racemase/muconate lactonizing enzyme C-terminal" evidence="4">
    <location>
        <begin position="150"/>
        <end position="269"/>
    </location>
</feature>
<dbReference type="GO" id="GO:0016052">
    <property type="term" value="P:carbohydrate catabolic process"/>
    <property type="evidence" value="ECO:0007669"/>
    <property type="project" value="TreeGrafter"/>
</dbReference>
<dbReference type="Proteomes" id="UP000569914">
    <property type="component" value="Unassembled WGS sequence"/>
</dbReference>
<comment type="cofactor">
    <cofactor evidence="1">
        <name>Mg(2+)</name>
        <dbReference type="ChEBI" id="CHEBI:18420"/>
    </cofactor>
</comment>
<dbReference type="AlphaFoldDB" id="A0A7Y9LF11"/>
<dbReference type="CDD" id="cd03316">
    <property type="entry name" value="MR_like"/>
    <property type="match status" value="1"/>
</dbReference>
<proteinExistence type="predicted"/>
<keyword evidence="2" id="KW-0479">Metal-binding</keyword>
<keyword evidence="3" id="KW-0460">Magnesium</keyword>
<dbReference type="InterPro" id="IPR036849">
    <property type="entry name" value="Enolase-like_C_sf"/>
</dbReference>
<dbReference type="RefSeq" id="WP_179756806.1">
    <property type="nucleotide sequence ID" value="NZ_JACCBU010000001.1"/>
</dbReference>
<gene>
    <name evidence="5" type="ORF">BKA15_005804</name>
</gene>
<evidence type="ECO:0000256" key="2">
    <source>
        <dbReference type="ARBA" id="ARBA00022723"/>
    </source>
</evidence>
<sequence length="411" mass="44161">MITEVRAVLLTGPCTDDPWLSVFKQSRSVALIEIVTSGGVVGVGETYAGYFFPESVPLIVDYVRPILIHAEAFDGESLDVGVLAGRLRTCCQYWGRTGLGAAVISGIEAALIDLKGKLLDLPAHRLLGSGADTPEWLPAYATGGPSPWPADQLIEKVDFYLGLGFRAFKVASGYLDSTTRQERTAGSPAAAAELEASKLELLRDHVGGEVGILLDGHMGHREGPERWDLETALLVLDAVAPYRPVFFEEPLPYHELDGYAELGRRSAVPVAGGEQLSTFAEFLPFLQRDAFAVAQPDAAWLGMIDFVRVARRQHESGRSVAPHAWGGGAAVLQNVHGAFAAPNTAIVELPPAAGPLHTELWGGALELVDGNVHRPDQPGLGVRLTDAVKRRFPFRAGMEEFSSVPGKLMRS</sequence>
<dbReference type="EMBL" id="JACCBU010000001">
    <property type="protein sequence ID" value="NYE74475.1"/>
    <property type="molecule type" value="Genomic_DNA"/>
</dbReference>
<dbReference type="InterPro" id="IPR013342">
    <property type="entry name" value="Mandelate_racemase_C"/>
</dbReference>
<dbReference type="Gene3D" id="3.30.390.10">
    <property type="entry name" value="Enolase-like, N-terminal domain"/>
    <property type="match status" value="1"/>
</dbReference>
<reference evidence="5 6" key="1">
    <citation type="submission" date="2020-07" db="EMBL/GenBank/DDBJ databases">
        <title>Sequencing the genomes of 1000 actinobacteria strains.</title>
        <authorList>
            <person name="Klenk H.-P."/>
        </authorList>
    </citation>
    <scope>NUCLEOTIDE SEQUENCE [LARGE SCALE GENOMIC DNA]</scope>
    <source>
        <strain evidence="5 6">DSM 22083</strain>
    </source>
</reference>
<evidence type="ECO:0000256" key="1">
    <source>
        <dbReference type="ARBA" id="ARBA00001946"/>
    </source>
</evidence>
<dbReference type="InterPro" id="IPR029065">
    <property type="entry name" value="Enolase_C-like"/>
</dbReference>
<dbReference type="Pfam" id="PF02746">
    <property type="entry name" value="MR_MLE_N"/>
    <property type="match status" value="1"/>
</dbReference>
<comment type="caution">
    <text evidence="5">The sequence shown here is derived from an EMBL/GenBank/DDBJ whole genome shotgun (WGS) entry which is preliminary data.</text>
</comment>
<dbReference type="PANTHER" id="PTHR13794">
    <property type="entry name" value="ENOLASE SUPERFAMILY, MANDELATE RACEMASE"/>
    <property type="match status" value="1"/>
</dbReference>
<evidence type="ECO:0000259" key="4">
    <source>
        <dbReference type="SMART" id="SM00922"/>
    </source>
</evidence>
<evidence type="ECO:0000256" key="3">
    <source>
        <dbReference type="ARBA" id="ARBA00022842"/>
    </source>
</evidence>
<dbReference type="InterPro" id="IPR013341">
    <property type="entry name" value="Mandelate_racemase_N_dom"/>
</dbReference>
<evidence type="ECO:0000313" key="6">
    <source>
        <dbReference type="Proteomes" id="UP000569914"/>
    </source>
</evidence>
<protein>
    <submittedName>
        <fullName evidence="5">L-alanine-DL-glutamate epimerase-like enolase superfamily enzyme</fullName>
    </submittedName>
</protein>
<dbReference type="InterPro" id="IPR046945">
    <property type="entry name" value="RHMD-like"/>
</dbReference>
<dbReference type="Pfam" id="PF13378">
    <property type="entry name" value="MR_MLE_C"/>
    <property type="match status" value="1"/>
</dbReference>
<dbReference type="GO" id="GO:0000287">
    <property type="term" value="F:magnesium ion binding"/>
    <property type="evidence" value="ECO:0007669"/>
    <property type="project" value="TreeGrafter"/>
</dbReference>
<dbReference type="GO" id="GO:0016836">
    <property type="term" value="F:hydro-lyase activity"/>
    <property type="evidence" value="ECO:0007669"/>
    <property type="project" value="TreeGrafter"/>
</dbReference>
<dbReference type="SFLD" id="SFLDS00001">
    <property type="entry name" value="Enolase"/>
    <property type="match status" value="1"/>
</dbReference>
<dbReference type="SUPFAM" id="SSF51604">
    <property type="entry name" value="Enolase C-terminal domain-like"/>
    <property type="match status" value="1"/>
</dbReference>
<dbReference type="SUPFAM" id="SSF54826">
    <property type="entry name" value="Enolase N-terminal domain-like"/>
    <property type="match status" value="1"/>
</dbReference>
<dbReference type="Gene3D" id="3.20.20.120">
    <property type="entry name" value="Enolase-like C-terminal domain"/>
    <property type="match status" value="1"/>
</dbReference>
<name>A0A7Y9LF11_9ACTN</name>
<dbReference type="SMART" id="SM00922">
    <property type="entry name" value="MR_MLE"/>
    <property type="match status" value="1"/>
</dbReference>
<accession>A0A7Y9LF11</accession>
<keyword evidence="6" id="KW-1185">Reference proteome</keyword>
<evidence type="ECO:0000313" key="5">
    <source>
        <dbReference type="EMBL" id="NYE74475.1"/>
    </source>
</evidence>
<organism evidence="5 6">
    <name type="scientific">Microlunatus parietis</name>
    <dbReference type="NCBI Taxonomy" id="682979"/>
    <lineage>
        <taxon>Bacteria</taxon>
        <taxon>Bacillati</taxon>
        <taxon>Actinomycetota</taxon>
        <taxon>Actinomycetes</taxon>
        <taxon>Propionibacteriales</taxon>
        <taxon>Propionibacteriaceae</taxon>
        <taxon>Microlunatus</taxon>
    </lineage>
</organism>
<dbReference type="InterPro" id="IPR029017">
    <property type="entry name" value="Enolase-like_N"/>
</dbReference>